<feature type="chain" id="PRO_5040192100" description="Mid2 domain-containing protein" evidence="7">
    <location>
        <begin position="17"/>
        <end position="494"/>
    </location>
</feature>
<evidence type="ECO:0000256" key="6">
    <source>
        <dbReference type="SAM" id="Phobius"/>
    </source>
</evidence>
<feature type="region of interest" description="Disordered" evidence="5">
    <location>
        <begin position="329"/>
        <end position="372"/>
    </location>
</feature>
<evidence type="ECO:0000256" key="1">
    <source>
        <dbReference type="ARBA" id="ARBA00004167"/>
    </source>
</evidence>
<feature type="compositionally biased region" description="Polar residues" evidence="5">
    <location>
        <begin position="472"/>
        <end position="482"/>
    </location>
</feature>
<evidence type="ECO:0000313" key="9">
    <source>
        <dbReference type="Proteomes" id="UP000887229"/>
    </source>
</evidence>
<name>A0A9P7ZG24_9HYPO</name>
<dbReference type="PANTHER" id="PTHR15549:SF26">
    <property type="entry name" value="AXIAL BUDDING PATTERN PROTEIN 2-RELATED"/>
    <property type="match status" value="1"/>
</dbReference>
<proteinExistence type="predicted"/>
<dbReference type="EMBL" id="MU251270">
    <property type="protein sequence ID" value="KAG9251167.1"/>
    <property type="molecule type" value="Genomic_DNA"/>
</dbReference>
<dbReference type="AlphaFoldDB" id="A0A9P7ZG24"/>
<feature type="compositionally biased region" description="Polar residues" evidence="5">
    <location>
        <begin position="25"/>
        <end position="40"/>
    </location>
</feature>
<keyword evidence="3 6" id="KW-1133">Transmembrane helix</keyword>
<evidence type="ECO:0000256" key="2">
    <source>
        <dbReference type="ARBA" id="ARBA00022692"/>
    </source>
</evidence>
<feature type="region of interest" description="Disordered" evidence="5">
    <location>
        <begin position="393"/>
        <end position="494"/>
    </location>
</feature>
<feature type="compositionally biased region" description="Low complexity" evidence="5">
    <location>
        <begin position="207"/>
        <end position="246"/>
    </location>
</feature>
<feature type="region of interest" description="Disordered" evidence="5">
    <location>
        <begin position="20"/>
        <end position="92"/>
    </location>
</feature>
<evidence type="ECO:0000256" key="5">
    <source>
        <dbReference type="SAM" id="MobiDB-lite"/>
    </source>
</evidence>
<reference evidence="8" key="1">
    <citation type="journal article" date="2021" name="IMA Fungus">
        <title>Genomic characterization of three marine fungi, including Emericellopsis atlantica sp. nov. with signatures of a generalist lifestyle and marine biomass degradation.</title>
        <authorList>
            <person name="Hagestad O.C."/>
            <person name="Hou L."/>
            <person name="Andersen J.H."/>
            <person name="Hansen E.H."/>
            <person name="Altermark B."/>
            <person name="Li C."/>
            <person name="Kuhnert E."/>
            <person name="Cox R.J."/>
            <person name="Crous P.W."/>
            <person name="Spatafora J.W."/>
            <person name="Lail K."/>
            <person name="Amirebrahimi M."/>
            <person name="Lipzen A."/>
            <person name="Pangilinan J."/>
            <person name="Andreopoulos W."/>
            <person name="Hayes R.D."/>
            <person name="Ng V."/>
            <person name="Grigoriev I.V."/>
            <person name="Jackson S.A."/>
            <person name="Sutton T.D.S."/>
            <person name="Dobson A.D.W."/>
            <person name="Rama T."/>
        </authorList>
    </citation>
    <scope>NUCLEOTIDE SEQUENCE</scope>
    <source>
        <strain evidence="8">TS7</strain>
    </source>
</reference>
<gene>
    <name evidence="8" type="ORF">F5Z01DRAFT_639568</name>
</gene>
<dbReference type="RefSeq" id="XP_046115091.1">
    <property type="nucleotide sequence ID" value="XM_046262449.1"/>
</dbReference>
<evidence type="ECO:0000256" key="4">
    <source>
        <dbReference type="ARBA" id="ARBA00023136"/>
    </source>
</evidence>
<keyword evidence="2 6" id="KW-0812">Transmembrane</keyword>
<evidence type="ECO:0000256" key="3">
    <source>
        <dbReference type="ARBA" id="ARBA00022989"/>
    </source>
</evidence>
<feature type="signal peptide" evidence="7">
    <location>
        <begin position="1"/>
        <end position="16"/>
    </location>
</feature>
<sequence>MRPIWGLPLLIALGTAGEIAKRQNESTSSSDAVSTEMNMVTETTTQADPTTTDGGDSTTTEDSSSDTTVTVTKTVSGGSGNTDTSTKTVSSTRTTTIAVTATVFKTTTVTSSDEKTATTTIYETSTEWANKRRAIELAMRTVAQVDAIPTTDAPAPIVTSAVEHSPDMAQPRAHLAKRDTITVTKTVTGDKGADTTVVDTVTRTAVSTATSRTTVTESVTETEQANASTTVTVTSTLTVTSSSVSTGITQPTETSSGDSSSGSSGDSGGLSTGAKAGIGAGVGVAALAIIGAIVFFCWRKRRNSPKYDPDDNAFGASEVPVGAAAAGGAAGAAAGPRTPDMSHTPSTNSRLAPAAAAAAGPKPYQAPEGYRGTAMGDGRAGYAKPEPYGAAYTRASGINKSPGPLSPSPVSPDTAYSRPTDRTSTLQSGPDVLPEHPTAAEMDSASYAQPQELGAHNDAAASRWANPHATEIDSQPALNQSHGPVYEMPSENYR</sequence>
<dbReference type="PANTHER" id="PTHR15549">
    <property type="entry name" value="PAIRED IMMUNOGLOBULIN-LIKE TYPE 2 RECEPTOR"/>
    <property type="match status" value="1"/>
</dbReference>
<feature type="compositionally biased region" description="Low complexity" evidence="5">
    <location>
        <begin position="352"/>
        <end position="367"/>
    </location>
</feature>
<keyword evidence="7" id="KW-0732">Signal</keyword>
<accession>A0A9P7ZG24</accession>
<dbReference type="GO" id="GO:0016020">
    <property type="term" value="C:membrane"/>
    <property type="evidence" value="ECO:0007669"/>
    <property type="project" value="UniProtKB-SubCell"/>
</dbReference>
<keyword evidence="9" id="KW-1185">Reference proteome</keyword>
<dbReference type="Proteomes" id="UP000887229">
    <property type="component" value="Unassembled WGS sequence"/>
</dbReference>
<dbReference type="OrthoDB" id="5103320at2759"/>
<protein>
    <recommendedName>
        <fullName evidence="10">Mid2 domain-containing protein</fullName>
    </recommendedName>
</protein>
<dbReference type="GeneID" id="70293352"/>
<feature type="region of interest" description="Disordered" evidence="5">
    <location>
        <begin position="207"/>
        <end position="270"/>
    </location>
</feature>
<feature type="compositionally biased region" description="Polar residues" evidence="5">
    <location>
        <begin position="341"/>
        <end position="350"/>
    </location>
</feature>
<feature type="transmembrane region" description="Helical" evidence="6">
    <location>
        <begin position="276"/>
        <end position="298"/>
    </location>
</feature>
<evidence type="ECO:0008006" key="10">
    <source>
        <dbReference type="Google" id="ProtNLM"/>
    </source>
</evidence>
<evidence type="ECO:0000256" key="7">
    <source>
        <dbReference type="SAM" id="SignalP"/>
    </source>
</evidence>
<evidence type="ECO:0000313" key="8">
    <source>
        <dbReference type="EMBL" id="KAG9251167.1"/>
    </source>
</evidence>
<organism evidence="8 9">
    <name type="scientific">Emericellopsis atlantica</name>
    <dbReference type="NCBI Taxonomy" id="2614577"/>
    <lineage>
        <taxon>Eukaryota</taxon>
        <taxon>Fungi</taxon>
        <taxon>Dikarya</taxon>
        <taxon>Ascomycota</taxon>
        <taxon>Pezizomycotina</taxon>
        <taxon>Sordariomycetes</taxon>
        <taxon>Hypocreomycetidae</taxon>
        <taxon>Hypocreales</taxon>
        <taxon>Bionectriaceae</taxon>
        <taxon>Emericellopsis</taxon>
    </lineage>
</organism>
<dbReference type="GO" id="GO:0071944">
    <property type="term" value="C:cell periphery"/>
    <property type="evidence" value="ECO:0007669"/>
    <property type="project" value="UniProtKB-ARBA"/>
</dbReference>
<feature type="compositionally biased region" description="Low complexity" evidence="5">
    <location>
        <begin position="41"/>
        <end position="92"/>
    </location>
</feature>
<comment type="subcellular location">
    <subcellularLocation>
        <location evidence="1">Membrane</location>
        <topology evidence="1">Single-pass membrane protein</topology>
    </subcellularLocation>
</comment>
<dbReference type="InterPro" id="IPR051694">
    <property type="entry name" value="Immunoregulatory_rcpt-like"/>
</dbReference>
<comment type="caution">
    <text evidence="8">The sequence shown here is derived from an EMBL/GenBank/DDBJ whole genome shotgun (WGS) entry which is preliminary data.</text>
</comment>
<feature type="compositionally biased region" description="Low complexity" evidence="5">
    <location>
        <begin position="254"/>
        <end position="264"/>
    </location>
</feature>
<keyword evidence="4 6" id="KW-0472">Membrane</keyword>